<reference evidence="2 3" key="1">
    <citation type="journal article" date="2016" name="Environ. Microbiol.">
        <title>New Methyloceanibacter diversity from North Sea sediments includes methanotroph containing solely the soluble methane monooxygenase.</title>
        <authorList>
            <person name="Vekeman B."/>
            <person name="Kerckhof F.M."/>
            <person name="Cremers G."/>
            <person name="de Vos P."/>
            <person name="Vandamme P."/>
            <person name="Boon N."/>
            <person name="Op den Camp H.J."/>
            <person name="Heylen K."/>
        </authorList>
    </citation>
    <scope>NUCLEOTIDE SEQUENCE [LARGE SCALE GENOMIC DNA]</scope>
    <source>
        <strain evidence="2 3">R-67174</strain>
    </source>
</reference>
<sequence length="59" mass="6381">MGRAAIGWRRGRRRGHGRGDVLRHQAACEAGTQMRAVGAAHLVGRDHGRAQRARIDGLA</sequence>
<organism evidence="2 3">
    <name type="scientific">Methyloceanibacter methanicus</name>
    <dbReference type="NCBI Taxonomy" id="1774968"/>
    <lineage>
        <taxon>Bacteria</taxon>
        <taxon>Pseudomonadati</taxon>
        <taxon>Pseudomonadota</taxon>
        <taxon>Alphaproteobacteria</taxon>
        <taxon>Hyphomicrobiales</taxon>
        <taxon>Hyphomicrobiaceae</taxon>
        <taxon>Methyloceanibacter</taxon>
    </lineage>
</organism>
<comment type="caution">
    <text evidence="2">The sequence shown here is derived from an EMBL/GenBank/DDBJ whole genome shotgun (WGS) entry which is preliminary data.</text>
</comment>
<dbReference type="STRING" id="1774968.AUC68_01545"/>
<accession>A0A1E3W282</accession>
<name>A0A1E3W282_9HYPH</name>
<feature type="region of interest" description="Disordered" evidence="1">
    <location>
        <begin position="1"/>
        <end position="20"/>
    </location>
</feature>
<dbReference type="AlphaFoldDB" id="A0A1E3W282"/>
<keyword evidence="3" id="KW-1185">Reference proteome</keyword>
<evidence type="ECO:0000313" key="2">
    <source>
        <dbReference type="EMBL" id="ODR99849.1"/>
    </source>
</evidence>
<protein>
    <submittedName>
        <fullName evidence="2">Uncharacterized protein</fullName>
    </submittedName>
</protein>
<dbReference type="Proteomes" id="UP000094501">
    <property type="component" value="Unassembled WGS sequence"/>
</dbReference>
<dbReference type="EMBL" id="LPWG01000010">
    <property type="protein sequence ID" value="ODR99849.1"/>
    <property type="molecule type" value="Genomic_DNA"/>
</dbReference>
<gene>
    <name evidence="2" type="ORF">AUC68_01545</name>
</gene>
<evidence type="ECO:0000256" key="1">
    <source>
        <dbReference type="SAM" id="MobiDB-lite"/>
    </source>
</evidence>
<evidence type="ECO:0000313" key="3">
    <source>
        <dbReference type="Proteomes" id="UP000094501"/>
    </source>
</evidence>
<proteinExistence type="predicted"/>